<evidence type="ECO:0000256" key="1">
    <source>
        <dbReference type="SAM" id="MobiDB-lite"/>
    </source>
</evidence>
<protein>
    <submittedName>
        <fullName evidence="2">Uncharacterized protein</fullName>
    </submittedName>
</protein>
<feature type="compositionally biased region" description="Polar residues" evidence="1">
    <location>
        <begin position="1"/>
        <end position="21"/>
    </location>
</feature>
<feature type="compositionally biased region" description="Basic and acidic residues" evidence="1">
    <location>
        <begin position="403"/>
        <end position="413"/>
    </location>
</feature>
<feature type="compositionally biased region" description="Polar residues" evidence="1">
    <location>
        <begin position="116"/>
        <end position="133"/>
    </location>
</feature>
<keyword evidence="3" id="KW-1185">Reference proteome</keyword>
<feature type="compositionally biased region" description="Basic and acidic residues" evidence="1">
    <location>
        <begin position="435"/>
        <end position="447"/>
    </location>
</feature>
<dbReference type="AlphaFoldDB" id="A0AA39ZDJ6"/>
<feature type="compositionally biased region" description="Basic and acidic residues" evidence="1">
    <location>
        <begin position="177"/>
        <end position="188"/>
    </location>
</feature>
<dbReference type="EMBL" id="JAULSY010000048">
    <property type="protein sequence ID" value="KAK0668997.1"/>
    <property type="molecule type" value="Genomic_DNA"/>
</dbReference>
<sequence>MSKDTFSSNLGRKVSPTTTPQAVAKGHKKSVKSLATFFEAGAAATTVPPSSSNLSNLSAASSSSTLAPSPFSKPRVLRGPHEPEDDDLNLLEYKQFMTNRPLGRCLDDLESPTRAMASSSRQPHPEAPSSQHAQEAMKVLATLDRCFPPLPPLDDSPAHDTQLESSTTPAGQEPAPEPERTKEEAKAYWDATRKALSVDWDELDEDDIFRPPTFVLPPPSSPPPPTLPQPSPRPTFSPSSPILKPIVEEQEDELSELYDQYQPDDRHQREQYQEYQQYDEQHQRAQEHDYQREQYEMYQPNGEHCQPHEQYQQTLSLRPPIDDSSLLSLVHLIEDTPPPIPPRSPHRPPPAPTRPPPPPPPQYPPPPIPTIHLSPDQTPSLSPSSQPSPPPKEPSPPSGVATRHQELKREEFRKKYKEYINSPYNPESGHYAGPEVRRVSDGKEDGQ</sequence>
<comment type="caution">
    <text evidence="2">The sequence shown here is derived from an EMBL/GenBank/DDBJ whole genome shotgun (WGS) entry which is preliminary data.</text>
</comment>
<evidence type="ECO:0000313" key="2">
    <source>
        <dbReference type="EMBL" id="KAK0668997.1"/>
    </source>
</evidence>
<feature type="region of interest" description="Disordered" evidence="1">
    <location>
        <begin position="1"/>
        <end position="28"/>
    </location>
</feature>
<proteinExistence type="predicted"/>
<feature type="compositionally biased region" description="Low complexity" evidence="1">
    <location>
        <begin position="44"/>
        <end position="72"/>
    </location>
</feature>
<name>A0AA39ZDJ6_9PEZI</name>
<feature type="region of interest" description="Disordered" evidence="1">
    <location>
        <begin position="258"/>
        <end position="447"/>
    </location>
</feature>
<evidence type="ECO:0000313" key="3">
    <source>
        <dbReference type="Proteomes" id="UP001174997"/>
    </source>
</evidence>
<feature type="region of interest" description="Disordered" evidence="1">
    <location>
        <begin position="44"/>
        <end position="188"/>
    </location>
</feature>
<dbReference type="Proteomes" id="UP001174997">
    <property type="component" value="Unassembled WGS sequence"/>
</dbReference>
<gene>
    <name evidence="2" type="ORF">QBC41DRAFT_392506</name>
</gene>
<feature type="compositionally biased region" description="Pro residues" evidence="1">
    <location>
        <begin position="336"/>
        <end position="369"/>
    </location>
</feature>
<feature type="compositionally biased region" description="Pro residues" evidence="1">
    <location>
        <begin position="386"/>
        <end position="397"/>
    </location>
</feature>
<reference evidence="2" key="1">
    <citation type="submission" date="2023-06" db="EMBL/GenBank/DDBJ databases">
        <title>Genome-scale phylogeny and comparative genomics of the fungal order Sordariales.</title>
        <authorList>
            <consortium name="Lawrence Berkeley National Laboratory"/>
            <person name="Hensen N."/>
            <person name="Bonometti L."/>
            <person name="Westerberg I."/>
            <person name="Brannstrom I.O."/>
            <person name="Guillou S."/>
            <person name="Cros-Aarteil S."/>
            <person name="Calhoun S."/>
            <person name="Haridas S."/>
            <person name="Kuo A."/>
            <person name="Mondo S."/>
            <person name="Pangilinan J."/>
            <person name="Riley R."/>
            <person name="Labutti K."/>
            <person name="Andreopoulos B."/>
            <person name="Lipzen A."/>
            <person name="Chen C."/>
            <person name="Yanf M."/>
            <person name="Daum C."/>
            <person name="Ng V."/>
            <person name="Clum A."/>
            <person name="Steindorff A."/>
            <person name="Ohm R."/>
            <person name="Martin F."/>
            <person name="Silar P."/>
            <person name="Natvig D."/>
            <person name="Lalanne C."/>
            <person name="Gautier V."/>
            <person name="Ament-Velasquez S.L."/>
            <person name="Kruys A."/>
            <person name="Hutchinson M.I."/>
            <person name="Powell A.J."/>
            <person name="Barry K."/>
            <person name="Miller A.N."/>
            <person name="Grigoriev I.V."/>
            <person name="Debuchy R."/>
            <person name="Gladieux P."/>
            <person name="Thoren M.H."/>
            <person name="Johannesson H."/>
        </authorList>
    </citation>
    <scope>NUCLEOTIDE SEQUENCE</scope>
    <source>
        <strain evidence="2">CBS 307.81</strain>
    </source>
</reference>
<accession>A0AA39ZDJ6</accession>
<feature type="compositionally biased region" description="Low complexity" evidence="1">
    <location>
        <begin position="370"/>
        <end position="385"/>
    </location>
</feature>
<feature type="region of interest" description="Disordered" evidence="1">
    <location>
        <begin position="208"/>
        <end position="245"/>
    </location>
</feature>
<feature type="compositionally biased region" description="Basic and acidic residues" evidence="1">
    <location>
        <begin position="263"/>
        <end position="272"/>
    </location>
</feature>
<feature type="compositionally biased region" description="Basic and acidic residues" evidence="1">
    <location>
        <begin position="279"/>
        <end position="295"/>
    </location>
</feature>
<dbReference type="PRINTS" id="PR01217">
    <property type="entry name" value="PRICHEXTENSN"/>
</dbReference>
<organism evidence="2 3">
    <name type="scientific">Cercophora samala</name>
    <dbReference type="NCBI Taxonomy" id="330535"/>
    <lineage>
        <taxon>Eukaryota</taxon>
        <taxon>Fungi</taxon>
        <taxon>Dikarya</taxon>
        <taxon>Ascomycota</taxon>
        <taxon>Pezizomycotina</taxon>
        <taxon>Sordariomycetes</taxon>
        <taxon>Sordariomycetidae</taxon>
        <taxon>Sordariales</taxon>
        <taxon>Lasiosphaeriaceae</taxon>
        <taxon>Cercophora</taxon>
    </lineage>
</organism>
<feature type="compositionally biased region" description="Pro residues" evidence="1">
    <location>
        <begin position="214"/>
        <end position="235"/>
    </location>
</feature>